<dbReference type="Proteomes" id="UP001281614">
    <property type="component" value="Unassembled WGS sequence"/>
</dbReference>
<dbReference type="EMBL" id="VYYT01000112">
    <property type="protein sequence ID" value="KAK2769311.1"/>
    <property type="molecule type" value="Genomic_DNA"/>
</dbReference>
<feature type="region of interest" description="Disordered" evidence="1">
    <location>
        <begin position="45"/>
        <end position="64"/>
    </location>
</feature>
<dbReference type="AlphaFoldDB" id="A0AAE0D913"/>
<protein>
    <submittedName>
        <fullName evidence="2">Uncharacterized protein</fullName>
    </submittedName>
</protein>
<accession>A0AAE0D913</accession>
<keyword evidence="3" id="KW-1185">Reference proteome</keyword>
<feature type="compositionally biased region" description="Basic and acidic residues" evidence="1">
    <location>
        <begin position="51"/>
        <end position="60"/>
    </location>
</feature>
<evidence type="ECO:0000313" key="2">
    <source>
        <dbReference type="EMBL" id="KAK2769311.1"/>
    </source>
</evidence>
<proteinExistence type="predicted"/>
<gene>
    <name evidence="2" type="ORF">CKAH01_00918</name>
</gene>
<evidence type="ECO:0000256" key="1">
    <source>
        <dbReference type="SAM" id="MobiDB-lite"/>
    </source>
</evidence>
<organism evidence="2 3">
    <name type="scientific">Colletotrichum kahawae</name>
    <name type="common">Coffee berry disease fungus</name>
    <dbReference type="NCBI Taxonomy" id="34407"/>
    <lineage>
        <taxon>Eukaryota</taxon>
        <taxon>Fungi</taxon>
        <taxon>Dikarya</taxon>
        <taxon>Ascomycota</taxon>
        <taxon>Pezizomycotina</taxon>
        <taxon>Sordariomycetes</taxon>
        <taxon>Hypocreomycetidae</taxon>
        <taxon>Glomerellales</taxon>
        <taxon>Glomerellaceae</taxon>
        <taxon>Colletotrichum</taxon>
        <taxon>Colletotrichum gloeosporioides species complex</taxon>
    </lineage>
</organism>
<evidence type="ECO:0000313" key="3">
    <source>
        <dbReference type="Proteomes" id="UP001281614"/>
    </source>
</evidence>
<sequence>MIEIGLLPAVRVEEEQESGEQDGEWPKVDSCSVVQSLKYQLVSAAGSAMEDQPRKRDTSMKMRLGIPSTRRWMGDGASCRWDNNQSVKKPGANLQMAKALPTTMPVVLETG</sequence>
<reference evidence="2" key="1">
    <citation type="submission" date="2023-02" db="EMBL/GenBank/DDBJ databases">
        <title>Colletotrichum kahawae CIFC_Que2 genome sequencing and assembly.</title>
        <authorList>
            <person name="Baroncelli R."/>
        </authorList>
    </citation>
    <scope>NUCLEOTIDE SEQUENCE</scope>
    <source>
        <strain evidence="2">CIFC_Que2</strain>
    </source>
</reference>
<name>A0AAE0D913_COLKA</name>
<comment type="caution">
    <text evidence="2">The sequence shown here is derived from an EMBL/GenBank/DDBJ whole genome shotgun (WGS) entry which is preliminary data.</text>
</comment>